<accession>A0ABD2XI82</accession>
<keyword evidence="3 9" id="KW-0812">Transmembrane</keyword>
<dbReference type="InterPro" id="IPR050549">
    <property type="entry name" value="MFS_Trehalose_Transporter"/>
</dbReference>
<feature type="domain" description="Major facilitator superfamily (MFS) profile" evidence="10">
    <location>
        <begin position="10"/>
        <end position="441"/>
    </location>
</feature>
<feature type="transmembrane region" description="Helical" evidence="9">
    <location>
        <begin position="316"/>
        <end position="338"/>
    </location>
</feature>
<feature type="transmembrane region" description="Helical" evidence="9">
    <location>
        <begin position="387"/>
        <end position="407"/>
    </location>
</feature>
<dbReference type="AlphaFoldDB" id="A0ABD2XI82"/>
<evidence type="ECO:0000259" key="10">
    <source>
        <dbReference type="PROSITE" id="PS50850"/>
    </source>
</evidence>
<evidence type="ECO:0000256" key="3">
    <source>
        <dbReference type="ARBA" id="ARBA00022692"/>
    </source>
</evidence>
<keyword evidence="4 9" id="KW-1133">Transmembrane helix</keyword>
<comment type="subcellular location">
    <subcellularLocation>
        <location evidence="1">Cell membrane</location>
        <topology evidence="1">Multi-pass membrane protein</topology>
    </subcellularLocation>
</comment>
<dbReference type="InterPro" id="IPR036259">
    <property type="entry name" value="MFS_trans_sf"/>
</dbReference>
<evidence type="ECO:0000256" key="9">
    <source>
        <dbReference type="SAM" id="Phobius"/>
    </source>
</evidence>
<feature type="transmembrane region" description="Helical" evidence="9">
    <location>
        <begin position="169"/>
        <end position="187"/>
    </location>
</feature>
<feature type="transmembrane region" description="Helical" evidence="9">
    <location>
        <begin position="287"/>
        <end position="309"/>
    </location>
</feature>
<evidence type="ECO:0000256" key="6">
    <source>
        <dbReference type="ARBA" id="ARBA00023180"/>
    </source>
</evidence>
<feature type="transmembrane region" description="Helical" evidence="9">
    <location>
        <begin position="350"/>
        <end position="375"/>
    </location>
</feature>
<evidence type="ECO:0000256" key="7">
    <source>
        <dbReference type="ARBA" id="ARBA00024348"/>
    </source>
</evidence>
<organism evidence="11 12">
    <name type="scientific">Trichogramma kaykai</name>
    <dbReference type="NCBI Taxonomy" id="54128"/>
    <lineage>
        <taxon>Eukaryota</taxon>
        <taxon>Metazoa</taxon>
        <taxon>Ecdysozoa</taxon>
        <taxon>Arthropoda</taxon>
        <taxon>Hexapoda</taxon>
        <taxon>Insecta</taxon>
        <taxon>Pterygota</taxon>
        <taxon>Neoptera</taxon>
        <taxon>Endopterygota</taxon>
        <taxon>Hymenoptera</taxon>
        <taxon>Apocrita</taxon>
        <taxon>Proctotrupomorpha</taxon>
        <taxon>Chalcidoidea</taxon>
        <taxon>Trichogrammatidae</taxon>
        <taxon>Trichogramma</taxon>
    </lineage>
</organism>
<feature type="transmembrane region" description="Helical" evidence="9">
    <location>
        <begin position="419"/>
        <end position="437"/>
    </location>
</feature>
<dbReference type="InterPro" id="IPR020846">
    <property type="entry name" value="MFS_dom"/>
</dbReference>
<dbReference type="InterPro" id="IPR003663">
    <property type="entry name" value="Sugar/inositol_transpt"/>
</dbReference>
<name>A0ABD2XI82_9HYME</name>
<protein>
    <recommendedName>
        <fullName evidence="10">Major facilitator superfamily (MFS) profile domain-containing protein</fullName>
    </recommendedName>
</protein>
<dbReference type="SUPFAM" id="SSF103473">
    <property type="entry name" value="MFS general substrate transporter"/>
    <property type="match status" value="1"/>
</dbReference>
<keyword evidence="8" id="KW-0813">Transport</keyword>
<dbReference type="PROSITE" id="PS50850">
    <property type="entry name" value="MFS"/>
    <property type="match status" value="1"/>
</dbReference>
<dbReference type="NCBIfam" id="TIGR00879">
    <property type="entry name" value="SP"/>
    <property type="match status" value="1"/>
</dbReference>
<reference evidence="11 12" key="1">
    <citation type="journal article" date="2024" name="bioRxiv">
        <title>A reference genome for Trichogramma kaykai: A tiny desert-dwelling parasitoid wasp with competing sex-ratio distorters.</title>
        <authorList>
            <person name="Culotta J."/>
            <person name="Lindsey A.R."/>
        </authorList>
    </citation>
    <scope>NUCLEOTIDE SEQUENCE [LARGE SCALE GENOMIC DNA]</scope>
    <source>
        <strain evidence="11 12">KSX58</strain>
    </source>
</reference>
<evidence type="ECO:0000256" key="4">
    <source>
        <dbReference type="ARBA" id="ARBA00022989"/>
    </source>
</evidence>
<evidence type="ECO:0000313" key="12">
    <source>
        <dbReference type="Proteomes" id="UP001627154"/>
    </source>
</evidence>
<evidence type="ECO:0000256" key="1">
    <source>
        <dbReference type="ARBA" id="ARBA00004651"/>
    </source>
</evidence>
<feature type="transmembrane region" description="Helical" evidence="9">
    <location>
        <begin position="91"/>
        <end position="111"/>
    </location>
</feature>
<evidence type="ECO:0000256" key="2">
    <source>
        <dbReference type="ARBA" id="ARBA00022475"/>
    </source>
</evidence>
<feature type="transmembrane region" description="Helical" evidence="9">
    <location>
        <begin position="117"/>
        <end position="138"/>
    </location>
</feature>
<proteinExistence type="inferred from homology"/>
<comment type="caution">
    <text evidence="11">The sequence shown here is derived from an EMBL/GenBank/DDBJ whole genome shotgun (WGS) entry which is preliminary data.</text>
</comment>
<comment type="similarity">
    <text evidence="7">Belongs to the major facilitator superfamily. Sugar transporter (TC 2.A.1.1) family. Trehalose transporter subfamily.</text>
</comment>
<dbReference type="Proteomes" id="UP001627154">
    <property type="component" value="Unassembled WGS sequence"/>
</dbReference>
<dbReference type="PANTHER" id="PTHR48021:SF1">
    <property type="entry name" value="GH07001P-RELATED"/>
    <property type="match status" value="1"/>
</dbReference>
<dbReference type="InterPro" id="IPR044775">
    <property type="entry name" value="MFS_ERD6/Tret1-like"/>
</dbReference>
<keyword evidence="2" id="KW-1003">Cell membrane</keyword>
<keyword evidence="5 9" id="KW-0472">Membrane</keyword>
<dbReference type="GO" id="GO:0005886">
    <property type="term" value="C:plasma membrane"/>
    <property type="evidence" value="ECO:0007669"/>
    <property type="project" value="UniProtKB-SubCell"/>
</dbReference>
<evidence type="ECO:0000256" key="8">
    <source>
        <dbReference type="RuleBase" id="RU003346"/>
    </source>
</evidence>
<gene>
    <name evidence="11" type="ORF">TKK_002167</name>
</gene>
<evidence type="ECO:0000256" key="5">
    <source>
        <dbReference type="ARBA" id="ARBA00023136"/>
    </source>
</evidence>
<dbReference type="InterPro" id="IPR005828">
    <property type="entry name" value="MFS_sugar_transport-like"/>
</dbReference>
<sequence>MSTEKGSRLLQYVAASTGNLNIMACGAILGWTSPMLPRLQEDDPIAPDNQLSRAITKDEGSWLAALVPLGVTFGSIFAGYLGEWLGRKRSLLVGTLPFLVGWILVGTARHIEQMYAGRFILGLSVSIPFTLLPTYAAVRGALGSLLQVFISMGFIYSYVIGPYTYYTTFWLLCAALHIVFFLGFLFMPESPYYLLSVGRIDDAYQTLARFRGKSLEAVQKEIEEIQSELNETPAEKSSSWKDVLLVPVNRKAVVLTSILMSFQEFIGIDVVLAYVENIFRDAGTKDTALSAIVVGVVQLLASSIAPLFVDKYGRKILLVASSIGCCATIGLLGAYFYLKRIDYPLDSVGWVPLTTLVLYIIAYSIGWGPMPWMIMGEMFASSVKSKASSVCVFSIWGFSFLLTKIFVDIQEDRGPHMGFWFFSVCAALSIIFVTIFFPETKCKTLAEIQQRLSKGVHDRKEEKSRSKKDSLDTARRIDVAVISPVLDATNKSQGPV</sequence>
<keyword evidence="6" id="KW-0325">Glycoprotein</keyword>
<dbReference type="EMBL" id="JBJJXI010000021">
    <property type="protein sequence ID" value="KAL3405113.1"/>
    <property type="molecule type" value="Genomic_DNA"/>
</dbReference>
<dbReference type="PANTHER" id="PTHR48021">
    <property type="match status" value="1"/>
</dbReference>
<feature type="transmembrane region" description="Helical" evidence="9">
    <location>
        <begin position="62"/>
        <end position="82"/>
    </location>
</feature>
<feature type="transmembrane region" description="Helical" evidence="9">
    <location>
        <begin position="145"/>
        <end position="163"/>
    </location>
</feature>
<dbReference type="FunFam" id="1.20.1250.20:FF:000055">
    <property type="entry name" value="Facilitated trehalose transporter Tret1-2 homolog"/>
    <property type="match status" value="1"/>
</dbReference>
<dbReference type="PRINTS" id="PR00171">
    <property type="entry name" value="SUGRTRNSPORT"/>
</dbReference>
<keyword evidence="12" id="KW-1185">Reference proteome</keyword>
<evidence type="ECO:0000313" key="11">
    <source>
        <dbReference type="EMBL" id="KAL3405113.1"/>
    </source>
</evidence>
<dbReference type="Gene3D" id="1.20.1250.20">
    <property type="entry name" value="MFS general substrate transporter like domains"/>
    <property type="match status" value="1"/>
</dbReference>
<dbReference type="Pfam" id="PF00083">
    <property type="entry name" value="Sugar_tr"/>
    <property type="match status" value="1"/>
</dbReference>
<dbReference type="CDD" id="cd17358">
    <property type="entry name" value="MFS_GLUT6_8_Class3_like"/>
    <property type="match status" value="1"/>
</dbReference>